<evidence type="ECO:0000256" key="3">
    <source>
        <dbReference type="ARBA" id="ARBA00022801"/>
    </source>
</evidence>
<dbReference type="GO" id="GO:0008783">
    <property type="term" value="F:agmatinase activity"/>
    <property type="evidence" value="ECO:0007669"/>
    <property type="project" value="UniProtKB-EC"/>
</dbReference>
<reference evidence="5 6" key="1">
    <citation type="submission" date="2021-06" db="EMBL/GenBank/DDBJ databases">
        <authorList>
            <person name="Pan X."/>
        </authorList>
    </citation>
    <scope>NUCLEOTIDE SEQUENCE [LARGE SCALE GENOMIC DNA]</scope>
    <source>
        <strain evidence="5 6">4503</strain>
    </source>
</reference>
<evidence type="ECO:0000256" key="2">
    <source>
        <dbReference type="ARBA" id="ARBA00022723"/>
    </source>
</evidence>
<keyword evidence="6" id="KW-1185">Reference proteome</keyword>
<dbReference type="Pfam" id="PF00491">
    <property type="entry name" value="Arginase"/>
    <property type="match status" value="1"/>
</dbReference>
<dbReference type="PANTHER" id="PTHR11358:SF26">
    <property type="entry name" value="GUANIDINO ACID HYDROLASE, MITOCHONDRIAL"/>
    <property type="match status" value="1"/>
</dbReference>
<evidence type="ECO:0000313" key="6">
    <source>
        <dbReference type="Proteomes" id="UP000720508"/>
    </source>
</evidence>
<dbReference type="InterPro" id="IPR006035">
    <property type="entry name" value="Ureohydrolase"/>
</dbReference>
<evidence type="ECO:0000313" key="5">
    <source>
        <dbReference type="EMBL" id="MBU3864124.1"/>
    </source>
</evidence>
<dbReference type="NCBIfam" id="NF002564">
    <property type="entry name" value="PRK02190.1"/>
    <property type="match status" value="1"/>
</dbReference>
<evidence type="ECO:0000256" key="4">
    <source>
        <dbReference type="RuleBase" id="RU003684"/>
    </source>
</evidence>
<dbReference type="Proteomes" id="UP000720508">
    <property type="component" value="Unassembled WGS sequence"/>
</dbReference>
<accession>A0ABS6CB56</accession>
<keyword evidence="2" id="KW-0479">Metal-binding</keyword>
<dbReference type="PANTHER" id="PTHR11358">
    <property type="entry name" value="ARGINASE/AGMATINASE"/>
    <property type="match status" value="1"/>
</dbReference>
<dbReference type="PROSITE" id="PS51409">
    <property type="entry name" value="ARGINASE_2"/>
    <property type="match status" value="1"/>
</dbReference>
<name>A0ABS6CB56_9ACTN</name>
<dbReference type="RefSeq" id="WP_216341145.1">
    <property type="nucleotide sequence ID" value="NZ_JAHLEM010000069.1"/>
</dbReference>
<comment type="similarity">
    <text evidence="1">Belongs to the arginase family. Agmatinase subfamily.</text>
</comment>
<keyword evidence="3 4" id="KW-0378">Hydrolase</keyword>
<organism evidence="5 6">
    <name type="scientific">Streptomyces niphimycinicus</name>
    <dbReference type="NCBI Taxonomy" id="2842201"/>
    <lineage>
        <taxon>Bacteria</taxon>
        <taxon>Bacillati</taxon>
        <taxon>Actinomycetota</taxon>
        <taxon>Actinomycetes</taxon>
        <taxon>Kitasatosporales</taxon>
        <taxon>Streptomycetaceae</taxon>
        <taxon>Streptomyces</taxon>
    </lineage>
</organism>
<evidence type="ECO:0000256" key="1">
    <source>
        <dbReference type="ARBA" id="ARBA00009227"/>
    </source>
</evidence>
<proteinExistence type="inferred from homology"/>
<sequence>MPVPPQETDATLHFTGPATFGRVPRLDQVGTTDIAVVGVPFDAGVSYRPGARFGSNAVREASRQLRPYNPAQDVYPFHYAQVADAGDITANPHNIDAAVESIEEGTDALLSTGAQLMTLGGDHTIALPILRSVARRHGPVALLHFDAHLDTWDSYFGTQYTHGTPFRRAAEEGLLDTSALSHVGTRGSLYSKEDLDEDTKLGFGIVTSADVMRRGVDEVVQQLKERIGKRPLYISVDIDVLDPAHAPGTGTPEAGGLTSRELLEIVRGLSDCHLVSADLVEVAPAYDHAEITSVAASHTAYELISVMSRQIAFFRWLEANEQS</sequence>
<dbReference type="NCBIfam" id="TIGR01230">
    <property type="entry name" value="agmatinase"/>
    <property type="match status" value="1"/>
</dbReference>
<gene>
    <name evidence="5" type="primary">speB</name>
    <name evidence="5" type="ORF">KN815_08540</name>
</gene>
<dbReference type="EMBL" id="JAHLEM010000069">
    <property type="protein sequence ID" value="MBU3864124.1"/>
    <property type="molecule type" value="Genomic_DNA"/>
</dbReference>
<dbReference type="InterPro" id="IPR005925">
    <property type="entry name" value="Agmatinase-rel"/>
</dbReference>
<dbReference type="PIRSF" id="PIRSF036979">
    <property type="entry name" value="Arginase"/>
    <property type="match status" value="1"/>
</dbReference>
<protein>
    <submittedName>
        <fullName evidence="5">Agmatinase</fullName>
        <ecNumber evidence="5">3.5.3.11</ecNumber>
    </submittedName>
</protein>
<dbReference type="CDD" id="cd11592">
    <property type="entry name" value="Agmatinase_PAH"/>
    <property type="match status" value="1"/>
</dbReference>
<dbReference type="PROSITE" id="PS01053">
    <property type="entry name" value="ARGINASE_1"/>
    <property type="match status" value="1"/>
</dbReference>
<dbReference type="InterPro" id="IPR020855">
    <property type="entry name" value="Ureohydrolase_Mn_BS"/>
</dbReference>
<dbReference type="EC" id="3.5.3.11" evidence="5"/>
<comment type="caution">
    <text evidence="5">The sequence shown here is derived from an EMBL/GenBank/DDBJ whole genome shotgun (WGS) entry which is preliminary data.</text>
</comment>